<evidence type="ECO:0000313" key="2">
    <source>
        <dbReference type="EMBL" id="KAE9537832.1"/>
    </source>
</evidence>
<sequence length="171" mass="19762">MTNKSNISRVTCTSPTTDDQLSQSISSSCSTQTLKTLSWNTPRKIKLKEQLTMQKEKYESLQIKLVSHSSNAVIYTSNFLCPLDRSKHRAVVTSHNIYVDNNTLIHHRFYIHIQRWVYCTIRVNALYKKRNNFREGEAKAKNGTQSRRSLSRDNPPSNRTSGPNYIPCSFY</sequence>
<feature type="region of interest" description="Disordered" evidence="1">
    <location>
        <begin position="1"/>
        <end position="23"/>
    </location>
</feature>
<organism evidence="2 3">
    <name type="scientific">Aphis glycines</name>
    <name type="common">Soybean aphid</name>
    <dbReference type="NCBI Taxonomy" id="307491"/>
    <lineage>
        <taxon>Eukaryota</taxon>
        <taxon>Metazoa</taxon>
        <taxon>Ecdysozoa</taxon>
        <taxon>Arthropoda</taxon>
        <taxon>Hexapoda</taxon>
        <taxon>Insecta</taxon>
        <taxon>Pterygota</taxon>
        <taxon>Neoptera</taxon>
        <taxon>Paraneoptera</taxon>
        <taxon>Hemiptera</taxon>
        <taxon>Sternorrhyncha</taxon>
        <taxon>Aphidomorpha</taxon>
        <taxon>Aphidoidea</taxon>
        <taxon>Aphididae</taxon>
        <taxon>Aphidini</taxon>
        <taxon>Aphis</taxon>
        <taxon>Aphis</taxon>
    </lineage>
</organism>
<dbReference type="AlphaFoldDB" id="A0A6G0TU91"/>
<feature type="compositionally biased region" description="Polar residues" evidence="1">
    <location>
        <begin position="142"/>
        <end position="163"/>
    </location>
</feature>
<name>A0A6G0TU91_APHGL</name>
<gene>
    <name evidence="2" type="ORF">AGLY_005804</name>
</gene>
<reference evidence="2 3" key="1">
    <citation type="submission" date="2019-08" db="EMBL/GenBank/DDBJ databases">
        <title>The genome of the soybean aphid Biotype 1, its phylome, world population structure and adaptation to the North American continent.</title>
        <authorList>
            <person name="Giordano R."/>
            <person name="Donthu R.K."/>
            <person name="Hernandez A.G."/>
            <person name="Wright C.L."/>
            <person name="Zimin A.V."/>
        </authorList>
    </citation>
    <scope>NUCLEOTIDE SEQUENCE [LARGE SCALE GENOMIC DNA]</scope>
    <source>
        <tissue evidence="2">Whole aphids</tissue>
    </source>
</reference>
<keyword evidence="3" id="KW-1185">Reference proteome</keyword>
<feature type="compositionally biased region" description="Polar residues" evidence="1">
    <location>
        <begin position="1"/>
        <end position="15"/>
    </location>
</feature>
<evidence type="ECO:0000313" key="3">
    <source>
        <dbReference type="Proteomes" id="UP000475862"/>
    </source>
</evidence>
<evidence type="ECO:0000256" key="1">
    <source>
        <dbReference type="SAM" id="MobiDB-lite"/>
    </source>
</evidence>
<feature type="region of interest" description="Disordered" evidence="1">
    <location>
        <begin position="137"/>
        <end position="171"/>
    </location>
</feature>
<protein>
    <submittedName>
        <fullName evidence="2">Uncharacterized protein</fullName>
    </submittedName>
</protein>
<comment type="caution">
    <text evidence="2">The sequence shown here is derived from an EMBL/GenBank/DDBJ whole genome shotgun (WGS) entry which is preliminary data.</text>
</comment>
<accession>A0A6G0TU91</accession>
<dbReference type="EMBL" id="VYZN01000017">
    <property type="protein sequence ID" value="KAE9537832.1"/>
    <property type="molecule type" value="Genomic_DNA"/>
</dbReference>
<proteinExistence type="predicted"/>
<dbReference type="Proteomes" id="UP000475862">
    <property type="component" value="Unassembled WGS sequence"/>
</dbReference>